<dbReference type="EC" id="2.7.7.7" evidence="1"/>
<reference evidence="11 12" key="1">
    <citation type="submission" date="2016-10" db="EMBL/GenBank/DDBJ databases">
        <authorList>
            <person name="de Groot N.N."/>
        </authorList>
    </citation>
    <scope>NUCLEOTIDE SEQUENCE [LARGE SCALE GENOMIC DNA]</scope>
    <source>
        <strain evidence="11 12">DSM 1736</strain>
    </source>
</reference>
<name>A0A1G9MU98_9FIRM</name>
<dbReference type="GO" id="GO:0006261">
    <property type="term" value="P:DNA-templated DNA replication"/>
    <property type="evidence" value="ECO:0007669"/>
    <property type="project" value="TreeGrafter"/>
</dbReference>
<keyword evidence="4" id="KW-0548">Nucleotidyltransferase</keyword>
<accession>A0A1G9MU98</accession>
<evidence type="ECO:0000256" key="3">
    <source>
        <dbReference type="ARBA" id="ARBA00022679"/>
    </source>
</evidence>
<proteinExistence type="inferred from homology"/>
<evidence type="ECO:0000256" key="7">
    <source>
        <dbReference type="ARBA" id="ARBA00034754"/>
    </source>
</evidence>
<keyword evidence="3" id="KW-0808">Transferase</keyword>
<dbReference type="OrthoDB" id="9775929at2"/>
<evidence type="ECO:0000313" key="12">
    <source>
        <dbReference type="Proteomes" id="UP000214880"/>
    </source>
</evidence>
<dbReference type="PANTHER" id="PTHR34388">
    <property type="entry name" value="DNA POLYMERASE III SUBUNIT DELTA"/>
    <property type="match status" value="1"/>
</dbReference>
<dbReference type="PANTHER" id="PTHR34388:SF1">
    <property type="entry name" value="DNA POLYMERASE III SUBUNIT DELTA"/>
    <property type="match status" value="1"/>
</dbReference>
<dbReference type="InterPro" id="IPR008921">
    <property type="entry name" value="DNA_pol3_clamp-load_cplx_C"/>
</dbReference>
<dbReference type="InterPro" id="IPR005790">
    <property type="entry name" value="DNA_polIII_delta"/>
</dbReference>
<evidence type="ECO:0000259" key="9">
    <source>
        <dbReference type="Pfam" id="PF06144"/>
    </source>
</evidence>
<evidence type="ECO:0000256" key="6">
    <source>
        <dbReference type="ARBA" id="ARBA00022932"/>
    </source>
</evidence>
<comment type="catalytic activity">
    <reaction evidence="8">
        <text>DNA(n) + a 2'-deoxyribonucleoside 5'-triphosphate = DNA(n+1) + diphosphate</text>
        <dbReference type="Rhea" id="RHEA:22508"/>
        <dbReference type="Rhea" id="RHEA-COMP:17339"/>
        <dbReference type="Rhea" id="RHEA-COMP:17340"/>
        <dbReference type="ChEBI" id="CHEBI:33019"/>
        <dbReference type="ChEBI" id="CHEBI:61560"/>
        <dbReference type="ChEBI" id="CHEBI:173112"/>
        <dbReference type="EC" id="2.7.7.7"/>
    </reaction>
</comment>
<organism evidence="11 12">
    <name type="scientific">Dendrosporobacter quercicolus</name>
    <dbReference type="NCBI Taxonomy" id="146817"/>
    <lineage>
        <taxon>Bacteria</taxon>
        <taxon>Bacillati</taxon>
        <taxon>Bacillota</taxon>
        <taxon>Negativicutes</taxon>
        <taxon>Selenomonadales</taxon>
        <taxon>Sporomusaceae</taxon>
        <taxon>Dendrosporobacter</taxon>
    </lineage>
</organism>
<keyword evidence="5" id="KW-0235">DNA replication</keyword>
<evidence type="ECO:0000256" key="1">
    <source>
        <dbReference type="ARBA" id="ARBA00012417"/>
    </source>
</evidence>
<dbReference type="InterPro" id="IPR048466">
    <property type="entry name" value="DNA_pol3_delta-like_C"/>
</dbReference>
<evidence type="ECO:0000256" key="8">
    <source>
        <dbReference type="ARBA" id="ARBA00049244"/>
    </source>
</evidence>
<evidence type="ECO:0000313" key="11">
    <source>
        <dbReference type="EMBL" id="SDL77789.1"/>
    </source>
</evidence>
<dbReference type="GO" id="GO:0003887">
    <property type="term" value="F:DNA-directed DNA polymerase activity"/>
    <property type="evidence" value="ECO:0007669"/>
    <property type="project" value="UniProtKB-KW"/>
</dbReference>
<dbReference type="Pfam" id="PF21694">
    <property type="entry name" value="DNA_pol3_delta_C"/>
    <property type="match status" value="1"/>
</dbReference>
<evidence type="ECO:0000256" key="5">
    <source>
        <dbReference type="ARBA" id="ARBA00022705"/>
    </source>
</evidence>
<dbReference type="AlphaFoldDB" id="A0A1G9MU98"/>
<evidence type="ECO:0000256" key="4">
    <source>
        <dbReference type="ARBA" id="ARBA00022695"/>
    </source>
</evidence>
<sequence>MSSYINVLAQVRQGLLKPVYLIHGEEVYLARQLEQAIVNAILAPADRDMNLNIVNGDPVLQELAGLIETVPFCGEKNVIVVRNSGLFRGRKGSVESENDHTDERLLKVLANIPGYSHVLFITADKADKRRKLYKNIEKLGAVVEVAPLKPRDIRLWLPNKLNELGKRMAPEAIEYFLSIVSVMSPTALGFLDHELEKAALYADGKVITKADLNETLAAIPEISVFSMIDAISVKDTPKALLLFGEQLATGEHPIKILSLLGRQVRLLWQARNLAAGGCSASQIAGELGVMPFIAEKLVKQCRGFSEPVLKAALLGLAEADRNLKSGRTTSVALEQIIIEMCR</sequence>
<dbReference type="InterPro" id="IPR010372">
    <property type="entry name" value="DNA_pol3_delta_N"/>
</dbReference>
<dbReference type="Proteomes" id="UP000214880">
    <property type="component" value="Unassembled WGS sequence"/>
</dbReference>
<dbReference type="EMBL" id="FNHB01000001">
    <property type="protein sequence ID" value="SDL77789.1"/>
    <property type="molecule type" value="Genomic_DNA"/>
</dbReference>
<dbReference type="Gene3D" id="3.40.50.300">
    <property type="entry name" value="P-loop containing nucleotide triphosphate hydrolases"/>
    <property type="match status" value="1"/>
</dbReference>
<dbReference type="Gene3D" id="1.20.272.10">
    <property type="match status" value="1"/>
</dbReference>
<evidence type="ECO:0000259" key="10">
    <source>
        <dbReference type="Pfam" id="PF21694"/>
    </source>
</evidence>
<dbReference type="STRING" id="146817.SAMN04488502_101802"/>
<feature type="domain" description="DNA polymerase III delta N-terminal" evidence="9">
    <location>
        <begin position="20"/>
        <end position="145"/>
    </location>
</feature>
<gene>
    <name evidence="11" type="ORF">SAMN04488502_101802</name>
</gene>
<comment type="similarity">
    <text evidence="7">Belongs to the DNA polymerase HolA subunit family.</text>
</comment>
<protein>
    <recommendedName>
        <fullName evidence="2">DNA polymerase III subunit delta</fullName>
        <ecNumber evidence="1">2.7.7.7</ecNumber>
    </recommendedName>
</protein>
<dbReference type="Gene3D" id="1.10.8.60">
    <property type="match status" value="1"/>
</dbReference>
<feature type="domain" description="DNA polymerase III delta subunit-like C-terminal" evidence="10">
    <location>
        <begin position="222"/>
        <end position="339"/>
    </location>
</feature>
<dbReference type="InterPro" id="IPR027417">
    <property type="entry name" value="P-loop_NTPase"/>
</dbReference>
<dbReference type="SUPFAM" id="SSF52540">
    <property type="entry name" value="P-loop containing nucleoside triphosphate hydrolases"/>
    <property type="match status" value="1"/>
</dbReference>
<dbReference type="Pfam" id="PF06144">
    <property type="entry name" value="DNA_pol3_delta"/>
    <property type="match status" value="1"/>
</dbReference>
<dbReference type="RefSeq" id="WP_092068561.1">
    <property type="nucleotide sequence ID" value="NZ_FNHB01000001.1"/>
</dbReference>
<dbReference type="GO" id="GO:0003677">
    <property type="term" value="F:DNA binding"/>
    <property type="evidence" value="ECO:0007669"/>
    <property type="project" value="InterPro"/>
</dbReference>
<keyword evidence="6" id="KW-0239">DNA-directed DNA polymerase</keyword>
<dbReference type="GO" id="GO:0009360">
    <property type="term" value="C:DNA polymerase III complex"/>
    <property type="evidence" value="ECO:0007669"/>
    <property type="project" value="InterPro"/>
</dbReference>
<dbReference type="SUPFAM" id="SSF48019">
    <property type="entry name" value="post-AAA+ oligomerization domain-like"/>
    <property type="match status" value="1"/>
</dbReference>
<evidence type="ECO:0000256" key="2">
    <source>
        <dbReference type="ARBA" id="ARBA00017703"/>
    </source>
</evidence>
<keyword evidence="12" id="KW-1185">Reference proteome</keyword>
<dbReference type="NCBIfam" id="TIGR01128">
    <property type="entry name" value="holA"/>
    <property type="match status" value="1"/>
</dbReference>